<gene>
    <name evidence="2" type="ORF">SAMN05661099_0520</name>
</gene>
<keyword evidence="1" id="KW-0732">Signal</keyword>
<dbReference type="AlphaFoldDB" id="A0A1T5AAI2"/>
<dbReference type="Gene3D" id="1.25.40.390">
    <property type="match status" value="1"/>
</dbReference>
<feature type="chain" id="PRO_5012301311" evidence="1">
    <location>
        <begin position="29"/>
        <end position="534"/>
    </location>
</feature>
<protein>
    <submittedName>
        <fullName evidence="2">Starch-binding associating with outer membrane</fullName>
    </submittedName>
</protein>
<dbReference type="InterPro" id="IPR011990">
    <property type="entry name" value="TPR-like_helical_dom_sf"/>
</dbReference>
<dbReference type="Proteomes" id="UP000189981">
    <property type="component" value="Unassembled WGS sequence"/>
</dbReference>
<evidence type="ECO:0000313" key="2">
    <source>
        <dbReference type="EMBL" id="SKB32021.1"/>
    </source>
</evidence>
<reference evidence="3" key="1">
    <citation type="submission" date="2017-02" db="EMBL/GenBank/DDBJ databases">
        <authorList>
            <person name="Varghese N."/>
            <person name="Submissions S."/>
        </authorList>
    </citation>
    <scope>NUCLEOTIDE SEQUENCE [LARGE SCALE GENOMIC DNA]</scope>
    <source>
        <strain evidence="3">DSM 22385</strain>
    </source>
</reference>
<keyword evidence="3" id="KW-1185">Reference proteome</keyword>
<accession>A0A1T5AAI2</accession>
<evidence type="ECO:0000313" key="3">
    <source>
        <dbReference type="Proteomes" id="UP000189981"/>
    </source>
</evidence>
<sequence length="534" mass="58891">MKLKRTLTGLTLKAGVLAALLLSSCDKGFEEMNKNPNAYVEPVIPAVFSAAIMRHAGVGDGNTLYPNSKQAGSLIQYFSSLNAFQWTGVKYLYQGKADYNNGLWNTAFSTELKEVQQILDLTKGKTDMVNQYNIARILRVDILHRVTDLYGDMPYTEAGRALDGIFKPKYDKQADIYADMLKELEEASKALDPAKPSYGAADFVYNGAPAKWKLFANSLMLRLGMRMTKANPTLAETWVKKAIAGGVMTSNADNAKVPHTSASGTNWNWNSRQMQTVEGNPASAAGLGFSKLNEALINRLKAKNDPRLPFYSTLWQGNINIANLPAESTHAKAKGLPGGFDYTSIATAIPGWNANMQRDYSEMNQHTIAHLEAPTHYQSYAEVEFLLAEAALRGWGPGTAKEHFDKAVTASITSATLYPNYALVIPNPTAAAASYLAANPYTGGTTAQQMEQIHSEMWVALFGYMNNIESFSNWRRTGYPVLVPVNYPGNETGGIIQRRLRYPAAEQSINTENYNQAVANQGPDNFLTRIWWDK</sequence>
<dbReference type="Pfam" id="PF12771">
    <property type="entry name" value="SusD-like_2"/>
    <property type="match status" value="1"/>
</dbReference>
<name>A0A1T5AAI2_9SPHI</name>
<dbReference type="InterPro" id="IPR041662">
    <property type="entry name" value="SusD-like_2"/>
</dbReference>
<organism evidence="2 3">
    <name type="scientific">Daejeonella lutea</name>
    <dbReference type="NCBI Taxonomy" id="572036"/>
    <lineage>
        <taxon>Bacteria</taxon>
        <taxon>Pseudomonadati</taxon>
        <taxon>Bacteroidota</taxon>
        <taxon>Sphingobacteriia</taxon>
        <taxon>Sphingobacteriales</taxon>
        <taxon>Sphingobacteriaceae</taxon>
        <taxon>Daejeonella</taxon>
    </lineage>
</organism>
<dbReference type="SUPFAM" id="SSF48452">
    <property type="entry name" value="TPR-like"/>
    <property type="match status" value="1"/>
</dbReference>
<dbReference type="OrthoDB" id="9766256at2"/>
<dbReference type="RefSeq" id="WP_079701091.1">
    <property type="nucleotide sequence ID" value="NZ_FUYR01000001.1"/>
</dbReference>
<feature type="signal peptide" evidence="1">
    <location>
        <begin position="1"/>
        <end position="28"/>
    </location>
</feature>
<dbReference type="EMBL" id="FUYR01000001">
    <property type="protein sequence ID" value="SKB32021.1"/>
    <property type="molecule type" value="Genomic_DNA"/>
</dbReference>
<dbReference type="PROSITE" id="PS51257">
    <property type="entry name" value="PROKAR_LIPOPROTEIN"/>
    <property type="match status" value="1"/>
</dbReference>
<evidence type="ECO:0000256" key="1">
    <source>
        <dbReference type="SAM" id="SignalP"/>
    </source>
</evidence>
<proteinExistence type="predicted"/>
<dbReference type="STRING" id="572036.SAMN05661099_0520"/>